<dbReference type="GO" id="GO:0006397">
    <property type="term" value="P:mRNA processing"/>
    <property type="evidence" value="ECO:0007669"/>
    <property type="project" value="UniProtKB-KW"/>
</dbReference>
<proteinExistence type="predicted"/>
<keyword evidence="3" id="KW-0539">Nucleus</keyword>
<accession>M5C7B5</accession>
<evidence type="ECO:0000256" key="1">
    <source>
        <dbReference type="ARBA" id="ARBA00004123"/>
    </source>
</evidence>
<sequence length="205" mass="22811">MIADAAVALILGIDRSPASVKLTSHPHSHPHSHDPTTVDPEKHAAERLQHVVEFLEAHFGDVEFVDPGQQGDVSMAEQTDTKTQMDVESKPEAEEEKREEDEENKDLEMDDGEGDQDYSKPNNVPFPLGPHLLVKVDKYEARVTIPSMTVSCDHDPLRRRINAVLEMAIATIDTLADSYEVTGQNEVSVQPVMEDRKEMMVESSA</sequence>
<protein>
    <submittedName>
        <fullName evidence="6">Endoribonuclease YSH1</fullName>
    </submittedName>
</protein>
<feature type="compositionally biased region" description="Acidic residues" evidence="4">
    <location>
        <begin position="97"/>
        <end position="116"/>
    </location>
</feature>
<dbReference type="AlphaFoldDB" id="M5C7B5"/>
<dbReference type="EMBL" id="CAOJ01014426">
    <property type="protein sequence ID" value="CCO35321.1"/>
    <property type="molecule type" value="Genomic_DNA"/>
</dbReference>
<dbReference type="Pfam" id="PF11718">
    <property type="entry name" value="CPSF73-100_C"/>
    <property type="match status" value="1"/>
</dbReference>
<dbReference type="InterPro" id="IPR021718">
    <property type="entry name" value="CPSF73-100_C"/>
</dbReference>
<feature type="region of interest" description="Disordered" evidence="4">
    <location>
        <begin position="20"/>
        <end position="41"/>
    </location>
</feature>
<gene>
    <name evidence="6" type="ORF">BN14_09438</name>
</gene>
<feature type="domain" description="Pre-mRNA 3'-end-processing endonuclease polyadenylation factor C-term" evidence="5">
    <location>
        <begin position="1"/>
        <end position="172"/>
    </location>
</feature>
<name>M5C7B5_THACB</name>
<dbReference type="GO" id="GO:0005634">
    <property type="term" value="C:nucleus"/>
    <property type="evidence" value="ECO:0007669"/>
    <property type="project" value="UniProtKB-SubCell"/>
</dbReference>
<keyword evidence="2" id="KW-0507">mRNA processing</keyword>
<evidence type="ECO:0000259" key="5">
    <source>
        <dbReference type="Pfam" id="PF11718"/>
    </source>
</evidence>
<evidence type="ECO:0000256" key="2">
    <source>
        <dbReference type="ARBA" id="ARBA00022664"/>
    </source>
</evidence>
<comment type="subcellular location">
    <subcellularLocation>
        <location evidence="1">Nucleus</location>
    </subcellularLocation>
</comment>
<evidence type="ECO:0000313" key="6">
    <source>
        <dbReference type="EMBL" id="CCO35321.1"/>
    </source>
</evidence>
<dbReference type="Proteomes" id="UP000012065">
    <property type="component" value="Unassembled WGS sequence"/>
</dbReference>
<evidence type="ECO:0000256" key="4">
    <source>
        <dbReference type="SAM" id="MobiDB-lite"/>
    </source>
</evidence>
<comment type="caution">
    <text evidence="6">The sequence shown here is derived from an EMBL/GenBank/DDBJ whole genome shotgun (WGS) entry which is preliminary data.</text>
</comment>
<feature type="compositionally biased region" description="Basic and acidic residues" evidence="4">
    <location>
        <begin position="31"/>
        <end position="41"/>
    </location>
</feature>
<feature type="region of interest" description="Disordered" evidence="4">
    <location>
        <begin position="76"/>
        <end position="125"/>
    </location>
</feature>
<evidence type="ECO:0000256" key="3">
    <source>
        <dbReference type="ARBA" id="ARBA00023242"/>
    </source>
</evidence>
<feature type="compositionally biased region" description="Basic and acidic residues" evidence="4">
    <location>
        <begin position="79"/>
        <end position="96"/>
    </location>
</feature>
<reference evidence="6 7" key="1">
    <citation type="journal article" date="2013" name="J. Biotechnol.">
        <title>Establishment and interpretation of the genome sequence of the phytopathogenic fungus Rhizoctonia solani AG1-IB isolate 7/3/14.</title>
        <authorList>
            <person name="Wibberg D.W."/>
            <person name="Jelonek L.J."/>
            <person name="Rupp O.R."/>
            <person name="Hennig M.H."/>
            <person name="Eikmeyer F.E."/>
            <person name="Goesmann A.G."/>
            <person name="Hartmann A.H."/>
            <person name="Borriss R.B."/>
            <person name="Grosch R.G."/>
            <person name="Puehler A.P."/>
            <person name="Schlueter A.S."/>
        </authorList>
    </citation>
    <scope>NUCLEOTIDE SEQUENCE [LARGE SCALE GENOMIC DNA]</scope>
    <source>
        <strain evidence="7">AG1-IB / isolate 7/3/14</strain>
    </source>
</reference>
<dbReference type="HOGENOM" id="CLU_1094899_0_0_1"/>
<organism evidence="6 7">
    <name type="scientific">Thanatephorus cucumeris (strain AG1-IB / isolate 7/3/14)</name>
    <name type="common">Lettuce bottom rot fungus</name>
    <name type="synonym">Rhizoctonia solani</name>
    <dbReference type="NCBI Taxonomy" id="1108050"/>
    <lineage>
        <taxon>Eukaryota</taxon>
        <taxon>Fungi</taxon>
        <taxon>Dikarya</taxon>
        <taxon>Basidiomycota</taxon>
        <taxon>Agaricomycotina</taxon>
        <taxon>Agaricomycetes</taxon>
        <taxon>Cantharellales</taxon>
        <taxon>Ceratobasidiaceae</taxon>
        <taxon>Rhizoctonia</taxon>
        <taxon>Rhizoctonia solani AG-1</taxon>
    </lineage>
</organism>
<evidence type="ECO:0000313" key="7">
    <source>
        <dbReference type="Proteomes" id="UP000012065"/>
    </source>
</evidence>